<dbReference type="InterPro" id="IPR014031">
    <property type="entry name" value="Ketoacyl_synth_C"/>
</dbReference>
<dbReference type="Gene3D" id="3.20.20.70">
    <property type="entry name" value="Aldolase class I"/>
    <property type="match status" value="2"/>
</dbReference>
<evidence type="ECO:0000256" key="4">
    <source>
        <dbReference type="SAM" id="MobiDB-lite"/>
    </source>
</evidence>
<dbReference type="SUPFAM" id="SSF47336">
    <property type="entry name" value="ACP-like"/>
    <property type="match status" value="1"/>
</dbReference>
<evidence type="ECO:0000256" key="3">
    <source>
        <dbReference type="ARBA" id="ARBA00022679"/>
    </source>
</evidence>
<dbReference type="Gene3D" id="3.40.50.720">
    <property type="entry name" value="NAD(P)-binding Rossmann-like Domain"/>
    <property type="match status" value="1"/>
</dbReference>
<dbReference type="InterPro" id="IPR036291">
    <property type="entry name" value="NAD(P)-bd_dom_sf"/>
</dbReference>
<dbReference type="Gene3D" id="3.40.366.10">
    <property type="entry name" value="Malonyl-Coenzyme A Acyl Carrier Protein, domain 2"/>
    <property type="match status" value="1"/>
</dbReference>
<evidence type="ECO:0000313" key="7">
    <source>
        <dbReference type="Proteomes" id="UP000318431"/>
    </source>
</evidence>
<dbReference type="CDD" id="cd08953">
    <property type="entry name" value="KR_2_SDR_x"/>
    <property type="match status" value="1"/>
</dbReference>
<dbReference type="SMART" id="SM00827">
    <property type="entry name" value="PKS_AT"/>
    <property type="match status" value="1"/>
</dbReference>
<feature type="domain" description="Ketosynthase family 3 (KS3)" evidence="5">
    <location>
        <begin position="694"/>
        <end position="1146"/>
    </location>
</feature>
<name>A0A562R024_9BURK</name>
<dbReference type="Proteomes" id="UP000318431">
    <property type="component" value="Unassembled WGS sequence"/>
</dbReference>
<protein>
    <submittedName>
        <fullName evidence="6">Polyketide-type polyunsaturated fatty acid synthase PfaA</fullName>
    </submittedName>
</protein>
<keyword evidence="7" id="KW-1185">Reference proteome</keyword>
<dbReference type="Pfam" id="PF08659">
    <property type="entry name" value="KR"/>
    <property type="match status" value="1"/>
</dbReference>
<evidence type="ECO:0000256" key="1">
    <source>
        <dbReference type="ARBA" id="ARBA00022450"/>
    </source>
</evidence>
<dbReference type="InterPro" id="IPR018201">
    <property type="entry name" value="Ketoacyl_synth_AS"/>
</dbReference>
<dbReference type="Pfam" id="PF00698">
    <property type="entry name" value="Acyl_transf_1"/>
    <property type="match status" value="1"/>
</dbReference>
<dbReference type="InterPro" id="IPR014030">
    <property type="entry name" value="Ketoacyl_synth_N"/>
</dbReference>
<dbReference type="SUPFAM" id="SSF53901">
    <property type="entry name" value="Thiolase-like"/>
    <property type="match status" value="1"/>
</dbReference>
<reference evidence="6 7" key="1">
    <citation type="journal article" date="2015" name="Stand. Genomic Sci.">
        <title>Genomic Encyclopedia of Bacterial and Archaeal Type Strains, Phase III: the genomes of soil and plant-associated and newly described type strains.</title>
        <authorList>
            <person name="Whitman W.B."/>
            <person name="Woyke T."/>
            <person name="Klenk H.P."/>
            <person name="Zhou Y."/>
            <person name="Lilburn T.G."/>
            <person name="Beck B.J."/>
            <person name="De Vos P."/>
            <person name="Vandamme P."/>
            <person name="Eisen J.A."/>
            <person name="Garrity G."/>
            <person name="Hugenholtz P."/>
            <person name="Kyrpides N.C."/>
        </authorList>
    </citation>
    <scope>NUCLEOTIDE SEQUENCE [LARGE SCALE GENOMIC DNA]</scope>
    <source>
        <strain evidence="6 7">CGMCC 1.10822</strain>
    </source>
</reference>
<accession>A0A562R024</accession>
<dbReference type="PROSITE" id="PS00606">
    <property type="entry name" value="KS3_1"/>
    <property type="match status" value="1"/>
</dbReference>
<dbReference type="PANTHER" id="PTHR43074">
    <property type="entry name" value="OMEGA-3 POLYUNSATURATED FATTY ACID SYNTHASE PFAB-RELATED"/>
    <property type="match status" value="1"/>
</dbReference>
<keyword evidence="1" id="KW-0596">Phosphopantetheine</keyword>
<gene>
    <name evidence="6" type="ORF">IP91_04292</name>
</gene>
<dbReference type="SUPFAM" id="SSF55048">
    <property type="entry name" value="Probable ACP-binding domain of malonyl-CoA ACP transacylase"/>
    <property type="match status" value="1"/>
</dbReference>
<dbReference type="InterPro" id="IPR057326">
    <property type="entry name" value="KR_dom"/>
</dbReference>
<dbReference type="InterPro" id="IPR016035">
    <property type="entry name" value="Acyl_Trfase/lysoPLipase"/>
</dbReference>
<dbReference type="Pfam" id="PF00109">
    <property type="entry name" value="ketoacyl-synt"/>
    <property type="match status" value="1"/>
</dbReference>
<dbReference type="Pfam" id="PF02801">
    <property type="entry name" value="Ketoacyl-synt_C"/>
    <property type="match status" value="1"/>
</dbReference>
<dbReference type="InterPro" id="IPR013785">
    <property type="entry name" value="Aldolase_TIM"/>
</dbReference>
<proteinExistence type="predicted"/>
<dbReference type="CDD" id="cd00833">
    <property type="entry name" value="PKS"/>
    <property type="match status" value="1"/>
</dbReference>
<feature type="compositionally biased region" description="Low complexity" evidence="4">
    <location>
        <begin position="1958"/>
        <end position="1967"/>
    </location>
</feature>
<dbReference type="Pfam" id="PF00550">
    <property type="entry name" value="PP-binding"/>
    <property type="match status" value="1"/>
</dbReference>
<dbReference type="InterPro" id="IPR001227">
    <property type="entry name" value="Ac_transferase_dom_sf"/>
</dbReference>
<keyword evidence="2" id="KW-0597">Phosphoprotein</keyword>
<evidence type="ECO:0000256" key="2">
    <source>
        <dbReference type="ARBA" id="ARBA00022553"/>
    </source>
</evidence>
<evidence type="ECO:0000313" key="6">
    <source>
        <dbReference type="EMBL" id="TWI62183.1"/>
    </source>
</evidence>
<dbReference type="SUPFAM" id="SSF52151">
    <property type="entry name" value="FabD/lysophospholipase-like"/>
    <property type="match status" value="1"/>
</dbReference>
<organism evidence="6 7">
    <name type="scientific">Pseudoduganella lurida</name>
    <dbReference type="NCBI Taxonomy" id="1036180"/>
    <lineage>
        <taxon>Bacteria</taxon>
        <taxon>Pseudomonadati</taxon>
        <taxon>Pseudomonadota</taxon>
        <taxon>Betaproteobacteria</taxon>
        <taxon>Burkholderiales</taxon>
        <taxon>Oxalobacteraceae</taxon>
        <taxon>Telluria group</taxon>
        <taxon>Pseudoduganella</taxon>
    </lineage>
</organism>
<dbReference type="InterPro" id="IPR020841">
    <property type="entry name" value="PKS_Beta-ketoAc_synthase_dom"/>
</dbReference>
<sequence>MQARLSDIPDTIVLSPPRTLSPQLPVAACRAGALGLLDLGMLPLAARGAATAAGAIARLARGAGRGSHWGVRCDLFQGKAALLRHASAALALDIELPVLLLGGVRRTDLRRALQLGRCIARAVLLEVQDVETGRAAQAAGYDGLVVNGHEAGGRVGPSAAFVLAQECDGALQLPYWLRGGIGLHTAPAVMLTRAAGVVLCEQLWMAREAQEEPGARAWRKLDGSETTLVGEGAELHRFFARSGRARLHALERAVAAGQDWRTLLREHAAAADDPLLPAGQDIAFAAPLAERFGTAGRIITALRDSIAGSLELAARHTPLAPYAALADAHGTRYPIVQGPMTRVSDVAPFARAVAQAGALPFLALAVLSGPEVRSMLAAARDQLAGAPWGVGMLGFLPLELRQQQMAALREIVPPFAIIAGGRPGQAREMEALGITTYLHVPSPGLLASFLDGGARRFVFEGSECGGHTGPRTSFILWEQAVAALAAAPLDDPAGVHVLFAGGIHDALSAAMVAVLAAPLAARGMKVGVLMGTAYLFTDEIVQSGAIVEPFRQQAMACTETALLQSGVGIYTRCARTPFCDEFDRLRRELVLDDKSEEDTLLALETLNVGRLRIASKGIVRNGDGGADAPRYRTLDDDEQRQAGLYMLGEVARLRREPLAVADLHAAVSARSTALLQRRQDSARAAAAARRPAQQEPVAIVGMACHFPAARTLQAFWHNIVRGIDAIREVTDERWPAAQLFDPRRGIKDKVYSKWGGFLDDVPFDPQRYGIPPASLAHIEPAQLLTLEVARQALEDARFDRLPFPRGRTACIVAVGGISDLSTIYNFRTLLPLYLARVAELSEEQRQRIADTLLHEELPPWTEDTFPGILGNVVSGRIANRLDLGGSNFTVDAACASSLAALDAGVRQLRDGSADVALVGGVDCVNGPLGFMSFAQTHALSPRGRSRPFDAGADGIAISEGVGVAVLKRLADAERDGDRIYALVRGSGSASDGRHRSLTAPHPPGQVAALQRAYDDAGVAPGAVQLIEAHGTGTALGDRSEAEALRQVLGSAERPRCAVGSVKSMIGHTKVAAGMAGLIKGALALHQRVLPPTIGVERPIDALGGVDSPLYVNSECRPWLAEPGAARYCGVSAFGFGGTNFHAVLSEYAGGYRPGDRLDLHPRAVEVFALAGADRAELVATLERLRGALGDQVAEASAAPSLAQLAYSLYREQHVLRRANGGQPCRLAFCAASAAELASHCERALALLGAPAGATVPPGLHFRESAAHLGGVCFLFPGQGAQKINMLRDLVTGMPDLHHHFQHAGTNGADGAPQPPVAELVYPRPVFTEAERVLQQEALNATAVAQPALGMVEMAACELLARFGLQPDFVAGHSYGEYAALCAAGVITPDSLKTLSLARGALSELAPPGAMAAVDADAARTAALLAQHGIEASVANLNAPDQTIIAGSPEAIRQALGALPAAGVRVKQLAVASAFHCRQMEAVGEELLQHLEKTPFAPSRIPVYSNLTASPYPDDPAAIRALLARHIAEPVRFAESIAALHARGARIFIECGPGMALSGLVARNLAGQPHLALAIDAPGRNGWQQLGQLLCQALAAGLPLHLEAWFAGRGLQQHDLAEALQAAEAAAARGPLTWRVNGGRAAPWSAPRTSMAAKPHVPQPALPAAAPAMAPPAALRAVALPPVAARPPSIPRSPTRRSTMNEAELMPEGRPPALAGVTDGAYAQIQHGLVRLLDLQCEQQRSLRHFLEFQAQLAGLQLRGGAADPVDFMPASQAAFPVPLMPAAPAPRTAAAMAVPDAGVALADDPAPAGPAVTAPVLPALFTQGAALHADTPVPAPAAMLPEPAPAGPIALHPADAAPVAPASAPPTPAQFRDALLNAVSERTGYPVDMLNPDAHLEAELGIDSIKRIEIFSGLADRYGLVGDGDEESVIETLSGFRTLNEIVGWYAGMSATAGAAPEAVATGGPLPKKAPAPLPRSSEEAESDDPVLCYVVGTSAAALPRLPTEAPVMPGTHALLAGADGALAAALADALAANGYTVSRLIPGDATLLLADGRWQADLSGEDTLAPLAGLLATAGRRPTLLVNLMSCTDTGAAGEMAEAAHHGDARALFLLLKLLAPTLKDGGWLVNLTCFDGRFGLGGAALPPAASAGTLGVAKSVRREWPALRVKCIDAAPGTDPAWLAAQVTAELRSGTPDVEVGYGPAGRCRIDLAARPPGGDLSVLALDPGAVLLVTGGADGITADITRLLAQQYRPHLVLVGRSALPGDEAADTRAATDPAALKRLLIGRMRADRATPAQVDAALQRLLKDRRMRANLAAMRAAGCTVEYHALDVRDDAAFGALVDDVYARLGRIDGVLHGAGIISDRLLGAKSLDAFDAVFDTKVRPALLLARRLDLARLRFLVFFSSVAGRFGNIGQADYSAANEVLNKLAGQLCHAWPALHALAINWGPWDGGMVTDDLRRLYAAHAIRPIAVDTGLRRFVEELGRGAQGQPEVVISASLGQLAALQWGR</sequence>
<dbReference type="InterPro" id="IPR014043">
    <property type="entry name" value="Acyl_transferase_dom"/>
</dbReference>
<comment type="caution">
    <text evidence="6">The sequence shown here is derived from an EMBL/GenBank/DDBJ whole genome shotgun (WGS) entry which is preliminary data.</text>
</comment>
<dbReference type="SMART" id="SM00822">
    <property type="entry name" value="PKS_KR"/>
    <property type="match status" value="1"/>
</dbReference>
<dbReference type="GO" id="GO:0004315">
    <property type="term" value="F:3-oxoacyl-[acyl-carrier-protein] synthase activity"/>
    <property type="evidence" value="ECO:0007669"/>
    <property type="project" value="InterPro"/>
</dbReference>
<feature type="region of interest" description="Disordered" evidence="4">
    <location>
        <begin position="1958"/>
        <end position="1982"/>
    </location>
</feature>
<dbReference type="OrthoDB" id="9778690at2"/>
<dbReference type="EMBL" id="VLLB01000009">
    <property type="protein sequence ID" value="TWI62183.1"/>
    <property type="molecule type" value="Genomic_DNA"/>
</dbReference>
<dbReference type="InterPro" id="IPR036736">
    <property type="entry name" value="ACP-like_sf"/>
</dbReference>
<dbReference type="PANTHER" id="PTHR43074:SF1">
    <property type="entry name" value="BETA-KETOACYL SYNTHASE FAMILY PROTEIN-RELATED"/>
    <property type="match status" value="1"/>
</dbReference>
<dbReference type="InterPro" id="IPR016036">
    <property type="entry name" value="Malonyl_transacylase_ACP-bd"/>
</dbReference>
<evidence type="ECO:0000259" key="5">
    <source>
        <dbReference type="PROSITE" id="PS52004"/>
    </source>
</evidence>
<dbReference type="Gene3D" id="1.10.1200.10">
    <property type="entry name" value="ACP-like"/>
    <property type="match status" value="1"/>
</dbReference>
<dbReference type="SUPFAM" id="SSF51412">
    <property type="entry name" value="Inosine monophosphate dehydrogenase (IMPDH)"/>
    <property type="match status" value="2"/>
</dbReference>
<dbReference type="InterPro" id="IPR009081">
    <property type="entry name" value="PP-bd_ACP"/>
</dbReference>
<keyword evidence="3" id="KW-0808">Transferase</keyword>
<dbReference type="SUPFAM" id="SSF51735">
    <property type="entry name" value="NAD(P)-binding Rossmann-fold domains"/>
    <property type="match status" value="2"/>
</dbReference>
<dbReference type="GO" id="GO:0006633">
    <property type="term" value="P:fatty acid biosynthetic process"/>
    <property type="evidence" value="ECO:0007669"/>
    <property type="project" value="InterPro"/>
</dbReference>
<dbReference type="InterPro" id="IPR016039">
    <property type="entry name" value="Thiolase-like"/>
</dbReference>
<dbReference type="SMART" id="SM00825">
    <property type="entry name" value="PKS_KS"/>
    <property type="match status" value="1"/>
</dbReference>
<dbReference type="PROSITE" id="PS52004">
    <property type="entry name" value="KS3_2"/>
    <property type="match status" value="1"/>
</dbReference>
<dbReference type="InterPro" id="IPR013968">
    <property type="entry name" value="PKS_KR"/>
</dbReference>
<dbReference type="InterPro" id="IPR052568">
    <property type="entry name" value="PKS-FAS_Synthase"/>
</dbReference>
<dbReference type="Gene3D" id="3.40.47.10">
    <property type="match status" value="1"/>
</dbReference>
<dbReference type="RefSeq" id="WP_145651787.1">
    <property type="nucleotide sequence ID" value="NZ_VLLB01000009.1"/>
</dbReference>